<dbReference type="OrthoDB" id="2148442at2759"/>
<feature type="compositionally biased region" description="Basic and acidic residues" evidence="7">
    <location>
        <begin position="377"/>
        <end position="390"/>
    </location>
</feature>
<dbReference type="GO" id="GO:0003939">
    <property type="term" value="F:L-iditol 2-dehydrogenase (NAD+) activity"/>
    <property type="evidence" value="ECO:0007669"/>
    <property type="project" value="TreeGrafter"/>
</dbReference>
<dbReference type="Gene3D" id="3.90.180.10">
    <property type="entry name" value="Medium-chain alcohol dehydrogenases, catalytic domain"/>
    <property type="match status" value="1"/>
</dbReference>
<dbReference type="PANTHER" id="PTHR43161">
    <property type="entry name" value="SORBITOL DEHYDROGENASE"/>
    <property type="match status" value="1"/>
</dbReference>
<dbReference type="Gene3D" id="3.40.50.720">
    <property type="entry name" value="NAD(P)-binding Rossmann-like Domain"/>
    <property type="match status" value="1"/>
</dbReference>
<dbReference type="InterPro" id="IPR036291">
    <property type="entry name" value="NAD(P)-bd_dom_sf"/>
</dbReference>
<protein>
    <recommendedName>
        <fullName evidence="8">Enoyl reductase (ER) domain-containing protein</fullName>
    </recommendedName>
</protein>
<dbReference type="InterPro" id="IPR013154">
    <property type="entry name" value="ADH-like_N"/>
</dbReference>
<dbReference type="GO" id="GO:0006062">
    <property type="term" value="P:sorbitol catabolic process"/>
    <property type="evidence" value="ECO:0007669"/>
    <property type="project" value="TreeGrafter"/>
</dbReference>
<evidence type="ECO:0000256" key="1">
    <source>
        <dbReference type="ARBA" id="ARBA00001947"/>
    </source>
</evidence>
<comment type="cofactor">
    <cofactor evidence="1 6">
        <name>Zn(2+)</name>
        <dbReference type="ChEBI" id="CHEBI:29105"/>
    </cofactor>
</comment>
<dbReference type="PANTHER" id="PTHR43161:SF9">
    <property type="entry name" value="SORBITOL DEHYDROGENASE"/>
    <property type="match status" value="1"/>
</dbReference>
<dbReference type="PROSITE" id="PS00059">
    <property type="entry name" value="ADH_ZINC"/>
    <property type="match status" value="1"/>
</dbReference>
<dbReference type="InterPro" id="IPR006597">
    <property type="entry name" value="Sel1-like"/>
</dbReference>
<evidence type="ECO:0000256" key="2">
    <source>
        <dbReference type="ARBA" id="ARBA00008072"/>
    </source>
</evidence>
<gene>
    <name evidence="9" type="ORF">INT44_006148</name>
</gene>
<keyword evidence="10" id="KW-1185">Reference proteome</keyword>
<dbReference type="InterPro" id="IPR011990">
    <property type="entry name" value="TPR-like_helical_dom_sf"/>
</dbReference>
<comment type="caution">
    <text evidence="9">The sequence shown here is derived from an EMBL/GenBank/DDBJ whole genome shotgun (WGS) entry which is preliminary data.</text>
</comment>
<keyword evidence="4 6" id="KW-0862">Zinc</keyword>
<dbReference type="Proteomes" id="UP000612746">
    <property type="component" value="Unassembled WGS sequence"/>
</dbReference>
<feature type="region of interest" description="Disordered" evidence="7">
    <location>
        <begin position="467"/>
        <end position="536"/>
    </location>
</feature>
<evidence type="ECO:0000259" key="8">
    <source>
        <dbReference type="SMART" id="SM00829"/>
    </source>
</evidence>
<dbReference type="SMART" id="SM00671">
    <property type="entry name" value="SEL1"/>
    <property type="match status" value="4"/>
</dbReference>
<evidence type="ECO:0000256" key="6">
    <source>
        <dbReference type="RuleBase" id="RU361277"/>
    </source>
</evidence>
<accession>A0A8H7UGR8</accession>
<dbReference type="AlphaFoldDB" id="A0A8H7UGR8"/>
<evidence type="ECO:0000256" key="3">
    <source>
        <dbReference type="ARBA" id="ARBA00022723"/>
    </source>
</evidence>
<feature type="region of interest" description="Disordered" evidence="7">
    <location>
        <begin position="370"/>
        <end position="393"/>
    </location>
</feature>
<evidence type="ECO:0000256" key="7">
    <source>
        <dbReference type="SAM" id="MobiDB-lite"/>
    </source>
</evidence>
<evidence type="ECO:0000313" key="10">
    <source>
        <dbReference type="Proteomes" id="UP000612746"/>
    </source>
</evidence>
<dbReference type="Pfam" id="PF00107">
    <property type="entry name" value="ADH_zinc_N"/>
    <property type="match status" value="1"/>
</dbReference>
<dbReference type="SUPFAM" id="SSF50129">
    <property type="entry name" value="GroES-like"/>
    <property type="match status" value="1"/>
</dbReference>
<dbReference type="SMART" id="SM00829">
    <property type="entry name" value="PKS_ER"/>
    <property type="match status" value="1"/>
</dbReference>
<feature type="compositionally biased region" description="Basic residues" evidence="7">
    <location>
        <begin position="479"/>
        <end position="495"/>
    </location>
</feature>
<dbReference type="EMBL" id="JAEPRA010000010">
    <property type="protein sequence ID" value="KAG2179303.1"/>
    <property type="molecule type" value="Genomic_DNA"/>
</dbReference>
<organism evidence="9 10">
    <name type="scientific">Umbelopsis vinacea</name>
    <dbReference type="NCBI Taxonomy" id="44442"/>
    <lineage>
        <taxon>Eukaryota</taxon>
        <taxon>Fungi</taxon>
        <taxon>Fungi incertae sedis</taxon>
        <taxon>Mucoromycota</taxon>
        <taxon>Mucoromycotina</taxon>
        <taxon>Umbelopsidomycetes</taxon>
        <taxon>Umbelopsidales</taxon>
        <taxon>Umbelopsidaceae</taxon>
        <taxon>Umbelopsis</taxon>
    </lineage>
</organism>
<dbReference type="InterPro" id="IPR002328">
    <property type="entry name" value="ADH_Zn_CS"/>
</dbReference>
<evidence type="ECO:0000256" key="5">
    <source>
        <dbReference type="ARBA" id="ARBA00023002"/>
    </source>
</evidence>
<comment type="similarity">
    <text evidence="2 6">Belongs to the zinc-containing alcohol dehydrogenase family.</text>
</comment>
<dbReference type="InterPro" id="IPR013149">
    <property type="entry name" value="ADH-like_C"/>
</dbReference>
<dbReference type="Gene3D" id="1.25.40.10">
    <property type="entry name" value="Tetratricopeptide repeat domain"/>
    <property type="match status" value="1"/>
</dbReference>
<reference evidence="9" key="1">
    <citation type="submission" date="2020-12" db="EMBL/GenBank/DDBJ databases">
        <title>Metabolic potential, ecology and presence of endohyphal bacteria is reflected in genomic diversity of Mucoromycotina.</title>
        <authorList>
            <person name="Muszewska A."/>
            <person name="Okrasinska A."/>
            <person name="Steczkiewicz K."/>
            <person name="Drgas O."/>
            <person name="Orlowska M."/>
            <person name="Perlinska-Lenart U."/>
            <person name="Aleksandrzak-Piekarczyk T."/>
            <person name="Szatraj K."/>
            <person name="Zielenkiewicz U."/>
            <person name="Pilsyk S."/>
            <person name="Malc E."/>
            <person name="Mieczkowski P."/>
            <person name="Kruszewska J.S."/>
            <person name="Biernat P."/>
            <person name="Pawlowska J."/>
        </authorList>
    </citation>
    <scope>NUCLEOTIDE SEQUENCE</scope>
    <source>
        <strain evidence="9">WA0000051536</strain>
    </source>
</reference>
<feature type="domain" description="Enoyl reductase (ER)" evidence="8">
    <location>
        <begin position="12"/>
        <end position="360"/>
    </location>
</feature>
<dbReference type="InterPro" id="IPR011032">
    <property type="entry name" value="GroES-like_sf"/>
</dbReference>
<dbReference type="SUPFAM" id="SSF81901">
    <property type="entry name" value="HCP-like"/>
    <property type="match status" value="1"/>
</dbReference>
<dbReference type="InterPro" id="IPR045306">
    <property type="entry name" value="SDH-like"/>
</dbReference>
<proteinExistence type="inferred from homology"/>
<evidence type="ECO:0000256" key="4">
    <source>
        <dbReference type="ARBA" id="ARBA00022833"/>
    </source>
</evidence>
<keyword evidence="5" id="KW-0560">Oxidoreductase</keyword>
<evidence type="ECO:0000313" key="9">
    <source>
        <dbReference type="EMBL" id="KAG2179303.1"/>
    </source>
</evidence>
<name>A0A8H7UGR8_9FUNG</name>
<sequence length="747" mass="82628">MAQDNLSAFIYGPKDLRLENRDIEEPKKGEVQVNIRATGICGSDIHYYHAGRIGPRVLDPKKPMVLGHESSGIVTAVGEGVTKVKVGDRVALEPGRFCNKCERCKEGRYNLCYDMHFAGSLILGPNHGSLCRYACYPEHLCHPMSESMTYQDGALIEPLAVAVHSVGRTPVTQGSNALVFGAGPIGLLVAATVYAKGASQVTIFDINEHRLAFAKEYLPQIQTVQLPLPPKDIPDLLAWSQELIEKMVQDKTFDRELIDVCYECTGVDTCIQMAMYSARRGGVVMLIGLGKGSAMLPTEVMSVREVDVRGNFRYCHAYPEAIQLVSQGKVPLNGLVTHQFKLEDTLEAFDKVVKGGAGVVKQDSNGSKKRFSLFGKDTNEKRPSFSEKTNHKAKNPALAINTADLESNDQPRSANIPRSRFLESDFASPKTQKRYSMFQSAKDISPIQQHAASTLITEANNTLITPAVASSNSTERRSSLRRGRSLVLPPRRKSTRVAMAITSANEKHYSLPEEPESSEPRDAPPPQPDDGSTTPQADEFLQLGLACHENGKLEKATHYWRMAAERDHPLGLFFYGIALRHGWGCKPNPTMAVRYLQRAAECAVYDLQTGIEQSTLVAKQELVLAIYELGVCFQHGWGVPKNIATAAYYFEIASNLGDPDAQNDLGFCYSHGQGVKKDNFKAAKYYRMADRQGNGIVGNSWIWKSKYDIVDLPNWDKNSTSEKANTMAAVKSITSAKHESYEEKKRR</sequence>
<dbReference type="Pfam" id="PF08238">
    <property type="entry name" value="Sel1"/>
    <property type="match status" value="4"/>
</dbReference>
<dbReference type="InterPro" id="IPR020843">
    <property type="entry name" value="ER"/>
</dbReference>
<dbReference type="GO" id="GO:0008270">
    <property type="term" value="F:zinc ion binding"/>
    <property type="evidence" value="ECO:0007669"/>
    <property type="project" value="InterPro"/>
</dbReference>
<dbReference type="SUPFAM" id="SSF51735">
    <property type="entry name" value="NAD(P)-binding Rossmann-fold domains"/>
    <property type="match status" value="1"/>
</dbReference>
<keyword evidence="3 6" id="KW-0479">Metal-binding</keyword>
<dbReference type="CDD" id="cd05285">
    <property type="entry name" value="sorbitol_DH"/>
    <property type="match status" value="1"/>
</dbReference>
<dbReference type="Pfam" id="PF08240">
    <property type="entry name" value="ADH_N"/>
    <property type="match status" value="1"/>
</dbReference>